<dbReference type="InterPro" id="IPR001810">
    <property type="entry name" value="F-box_dom"/>
</dbReference>
<keyword evidence="4" id="KW-1185">Reference proteome</keyword>
<name>A0AAE8M5Y3_9HYPO</name>
<evidence type="ECO:0000259" key="2">
    <source>
        <dbReference type="PROSITE" id="PS50181"/>
    </source>
</evidence>
<evidence type="ECO:0000313" key="3">
    <source>
        <dbReference type="EMBL" id="SPJ74739.1"/>
    </source>
</evidence>
<feature type="region of interest" description="Disordered" evidence="1">
    <location>
        <begin position="137"/>
        <end position="159"/>
    </location>
</feature>
<evidence type="ECO:0000256" key="1">
    <source>
        <dbReference type="SAM" id="MobiDB-lite"/>
    </source>
</evidence>
<feature type="compositionally biased region" description="Polar residues" evidence="1">
    <location>
        <begin position="8"/>
        <end position="19"/>
    </location>
</feature>
<sequence length="630" mass="71595">MAKKPLTIEQQLPPESSPTRTKRKATASNPERKRKARKVSKKTETAAGKTSKTLTKFNPAHINNKLLSLPAEIFDLVLKNITDKVTLSRLSRTCKTFQWLLSPRLYSRVSVDAAFHSHIAKFIRNIEPHLSIRQRKQLKKEGKYRGQQDKYPSNLGPKEKPACAEHVRQLSVTHLDPGRKHAQILYRYIEEALQNMRNIEVLEFDTINKEIAESIAGLEKLQALSIRPSYEEDEFSKAESDSLRNIKNLRHLLVGGGDRFGTLQALLLNSGSTLESLDMAPDRPDFWERLETAFKAERVTRDREHYLPALKSLTISSYWLEPPWITAGSIRSLNTVIDFFVLRELTMTNVLEQGNLLYDYLANLYSASESQGIALHLRKLSMDMSFPYHFNDIRERQVMIDSQIRFLSSFNTLTSLHMNDYGKYSAEIPNNPGLPDVMMQAILKHNNLDSLGICYCGIGSGEKIPYLSATAVATIIDKLPKLKLLDIAPEEDDTEALGQALARGTNLESVVFSHTPTWASPYCSDEPNMSLLEDILKANLSRRDATKARKYKWEDHCKLRSLTIDEAHFQIASRFKRGGRRITKPKKFSLGSKPAREVMYRDVANAVPSLPYEGFSRKGQWVDKVCADLD</sequence>
<comment type="caution">
    <text evidence="3">The sequence shown here is derived from an EMBL/GenBank/DDBJ whole genome shotgun (WGS) entry which is preliminary data.</text>
</comment>
<dbReference type="AlphaFoldDB" id="A0AAE8M5Y3"/>
<dbReference type="SUPFAM" id="SSF52047">
    <property type="entry name" value="RNI-like"/>
    <property type="match status" value="1"/>
</dbReference>
<protein>
    <recommendedName>
        <fullName evidence="2">F-box domain-containing protein</fullName>
    </recommendedName>
</protein>
<dbReference type="InterPro" id="IPR032675">
    <property type="entry name" value="LRR_dom_sf"/>
</dbReference>
<dbReference type="Gene3D" id="3.80.10.10">
    <property type="entry name" value="Ribonuclease Inhibitor"/>
    <property type="match status" value="1"/>
</dbReference>
<accession>A0AAE8M5Y3</accession>
<feature type="domain" description="F-box" evidence="2">
    <location>
        <begin position="63"/>
        <end position="109"/>
    </location>
</feature>
<dbReference type="Proteomes" id="UP001187734">
    <property type="component" value="Unassembled WGS sequence"/>
</dbReference>
<reference evidence="3" key="1">
    <citation type="submission" date="2018-03" db="EMBL/GenBank/DDBJ databases">
        <authorList>
            <person name="Guldener U."/>
        </authorList>
    </citation>
    <scope>NUCLEOTIDE SEQUENCE</scope>
</reference>
<evidence type="ECO:0000313" key="4">
    <source>
        <dbReference type="Proteomes" id="UP001187734"/>
    </source>
</evidence>
<dbReference type="EMBL" id="ONZP01000134">
    <property type="protein sequence ID" value="SPJ74739.1"/>
    <property type="molecule type" value="Genomic_DNA"/>
</dbReference>
<gene>
    <name evidence="3" type="ORF">FTOL_04470</name>
</gene>
<feature type="compositionally biased region" description="Basic and acidic residues" evidence="1">
    <location>
        <begin position="139"/>
        <end position="148"/>
    </location>
</feature>
<dbReference type="PROSITE" id="PS50181">
    <property type="entry name" value="FBOX"/>
    <property type="match status" value="1"/>
</dbReference>
<feature type="region of interest" description="Disordered" evidence="1">
    <location>
        <begin position="1"/>
        <end position="52"/>
    </location>
</feature>
<organism evidence="3 4">
    <name type="scientific">Fusarium torulosum</name>
    <dbReference type="NCBI Taxonomy" id="33205"/>
    <lineage>
        <taxon>Eukaryota</taxon>
        <taxon>Fungi</taxon>
        <taxon>Dikarya</taxon>
        <taxon>Ascomycota</taxon>
        <taxon>Pezizomycotina</taxon>
        <taxon>Sordariomycetes</taxon>
        <taxon>Hypocreomycetidae</taxon>
        <taxon>Hypocreales</taxon>
        <taxon>Nectriaceae</taxon>
        <taxon>Fusarium</taxon>
    </lineage>
</organism>
<proteinExistence type="predicted"/>